<dbReference type="GeneTree" id="ENSGT00940000163701"/>
<dbReference type="Proteomes" id="UP000472263">
    <property type="component" value="Chromosome 18"/>
</dbReference>
<dbReference type="AlphaFoldDB" id="A0A667Z7G9"/>
<protein>
    <submittedName>
        <fullName evidence="2">Placenta-specific gene 8 protein-like</fullName>
    </submittedName>
</protein>
<proteinExistence type="inferred from homology"/>
<dbReference type="Ensembl" id="ENSMMDT00005037003.1">
    <property type="protein sequence ID" value="ENSMMDP00005036217.1"/>
    <property type="gene ID" value="ENSMMDG00005016975.1"/>
</dbReference>
<dbReference type="PANTHER" id="PTHR15907">
    <property type="entry name" value="DUF614 FAMILY PROTEIN-RELATED"/>
    <property type="match status" value="1"/>
</dbReference>
<organism evidence="2 3">
    <name type="scientific">Myripristis murdjan</name>
    <name type="common">pinecone soldierfish</name>
    <dbReference type="NCBI Taxonomy" id="586833"/>
    <lineage>
        <taxon>Eukaryota</taxon>
        <taxon>Metazoa</taxon>
        <taxon>Chordata</taxon>
        <taxon>Craniata</taxon>
        <taxon>Vertebrata</taxon>
        <taxon>Euteleostomi</taxon>
        <taxon>Actinopterygii</taxon>
        <taxon>Neopterygii</taxon>
        <taxon>Teleostei</taxon>
        <taxon>Neoteleostei</taxon>
        <taxon>Acanthomorphata</taxon>
        <taxon>Holocentriformes</taxon>
        <taxon>Holocentridae</taxon>
        <taxon>Myripristis</taxon>
    </lineage>
</organism>
<evidence type="ECO:0000256" key="1">
    <source>
        <dbReference type="ARBA" id="ARBA00009024"/>
    </source>
</evidence>
<keyword evidence="3" id="KW-1185">Reference proteome</keyword>
<gene>
    <name evidence="2" type="primary">LOC115376442</name>
</gene>
<evidence type="ECO:0000313" key="3">
    <source>
        <dbReference type="Proteomes" id="UP000472263"/>
    </source>
</evidence>
<reference evidence="2" key="2">
    <citation type="submission" date="2025-08" db="UniProtKB">
        <authorList>
            <consortium name="Ensembl"/>
        </authorList>
    </citation>
    <scope>IDENTIFICATION</scope>
</reference>
<sequence length="167" mass="18739">MSTNVIINGQQAPAAPTLIAVHSNQWSTSICGCFDDLQVCCFAYWCFPCFACSTTSEFGECFCLPLLDVLWTTLQLVSFPTCTPPVSMAMRVAVRNRYGIQGDMSGDCVYATFCNICSWCQMAREIKRRSHTLTVINAQHANFIYQNIQHFLLNLIAPASKQYGLYF</sequence>
<reference evidence="2" key="1">
    <citation type="submission" date="2019-06" db="EMBL/GenBank/DDBJ databases">
        <authorList>
            <consortium name="Wellcome Sanger Institute Data Sharing"/>
        </authorList>
    </citation>
    <scope>NUCLEOTIDE SEQUENCE [LARGE SCALE GENOMIC DNA]</scope>
</reference>
<dbReference type="NCBIfam" id="TIGR01571">
    <property type="entry name" value="A_thal_Cys_rich"/>
    <property type="match status" value="1"/>
</dbReference>
<reference evidence="2" key="3">
    <citation type="submission" date="2025-09" db="UniProtKB">
        <authorList>
            <consortium name="Ensembl"/>
        </authorList>
    </citation>
    <scope>IDENTIFICATION</scope>
</reference>
<accession>A0A667Z7G9</accession>
<name>A0A667Z7G9_9TELE</name>
<comment type="similarity">
    <text evidence="1">Belongs to the cornifelin family.</text>
</comment>
<dbReference type="InterPro" id="IPR006461">
    <property type="entry name" value="PLAC_motif_containing"/>
</dbReference>
<evidence type="ECO:0000313" key="2">
    <source>
        <dbReference type="Ensembl" id="ENSMMDP00005036217.1"/>
    </source>
</evidence>
<dbReference type="Pfam" id="PF04749">
    <property type="entry name" value="PLAC8"/>
    <property type="match status" value="1"/>
</dbReference>